<dbReference type="Proteomes" id="UP001302602">
    <property type="component" value="Unassembled WGS sequence"/>
</dbReference>
<protein>
    <submittedName>
        <fullName evidence="2">Uncharacterized protein</fullName>
    </submittedName>
</protein>
<name>A0AAN6Z8V8_9PEZI</name>
<reference evidence="2" key="1">
    <citation type="journal article" date="2023" name="Mol. Phylogenet. Evol.">
        <title>Genome-scale phylogeny and comparative genomics of the fungal order Sordariales.</title>
        <authorList>
            <person name="Hensen N."/>
            <person name="Bonometti L."/>
            <person name="Westerberg I."/>
            <person name="Brannstrom I.O."/>
            <person name="Guillou S."/>
            <person name="Cros-Aarteil S."/>
            <person name="Calhoun S."/>
            <person name="Haridas S."/>
            <person name="Kuo A."/>
            <person name="Mondo S."/>
            <person name="Pangilinan J."/>
            <person name="Riley R."/>
            <person name="LaButti K."/>
            <person name="Andreopoulos B."/>
            <person name="Lipzen A."/>
            <person name="Chen C."/>
            <person name="Yan M."/>
            <person name="Daum C."/>
            <person name="Ng V."/>
            <person name="Clum A."/>
            <person name="Steindorff A."/>
            <person name="Ohm R.A."/>
            <person name="Martin F."/>
            <person name="Silar P."/>
            <person name="Natvig D.O."/>
            <person name="Lalanne C."/>
            <person name="Gautier V."/>
            <person name="Ament-Velasquez S.L."/>
            <person name="Kruys A."/>
            <person name="Hutchinson M.I."/>
            <person name="Powell A.J."/>
            <person name="Barry K."/>
            <person name="Miller A.N."/>
            <person name="Grigoriev I.V."/>
            <person name="Debuchy R."/>
            <person name="Gladieux P."/>
            <person name="Hiltunen Thoren M."/>
            <person name="Johannesson H."/>
        </authorList>
    </citation>
    <scope>NUCLEOTIDE SEQUENCE</scope>
    <source>
        <strain evidence="2">CBS 731.68</strain>
    </source>
</reference>
<evidence type="ECO:0000256" key="1">
    <source>
        <dbReference type="SAM" id="MobiDB-lite"/>
    </source>
</evidence>
<organism evidence="2 3">
    <name type="scientific">Parathielavia appendiculata</name>
    <dbReference type="NCBI Taxonomy" id="2587402"/>
    <lineage>
        <taxon>Eukaryota</taxon>
        <taxon>Fungi</taxon>
        <taxon>Dikarya</taxon>
        <taxon>Ascomycota</taxon>
        <taxon>Pezizomycotina</taxon>
        <taxon>Sordariomycetes</taxon>
        <taxon>Sordariomycetidae</taxon>
        <taxon>Sordariales</taxon>
        <taxon>Chaetomiaceae</taxon>
        <taxon>Parathielavia</taxon>
    </lineage>
</organism>
<dbReference type="EMBL" id="MU853223">
    <property type="protein sequence ID" value="KAK4129352.1"/>
    <property type="molecule type" value="Genomic_DNA"/>
</dbReference>
<comment type="caution">
    <text evidence="2">The sequence shown here is derived from an EMBL/GenBank/DDBJ whole genome shotgun (WGS) entry which is preliminary data.</text>
</comment>
<accession>A0AAN6Z8V8</accession>
<evidence type="ECO:0000313" key="3">
    <source>
        <dbReference type="Proteomes" id="UP001302602"/>
    </source>
</evidence>
<feature type="compositionally biased region" description="Acidic residues" evidence="1">
    <location>
        <begin position="161"/>
        <end position="170"/>
    </location>
</feature>
<feature type="region of interest" description="Disordered" evidence="1">
    <location>
        <begin position="133"/>
        <end position="214"/>
    </location>
</feature>
<gene>
    <name evidence="2" type="ORF">N657DRAFT_639964</name>
</gene>
<feature type="region of interest" description="Disordered" evidence="1">
    <location>
        <begin position="63"/>
        <end position="96"/>
    </location>
</feature>
<sequence length="214" mass="23089">MDGFFDSQPTTPSLPVPNAPPPTPVLPLAHIPPPHHVHFFAAAPVVMMPASYATLFHPAQHPTMFSQPGLSPQRPAPAPSVGRRLEVAESSVDSAEGVAVEQDRKVYRRSAEVRRWPLMPSLEALVPLLGKEVPRRTTGSTGSGREDDDGSEESMGCDRKEEEDEVEDAGEGPRYPRYSRRVQSKSEPGVLGGTVRYHDDLSGEGEEEGSSSGG</sequence>
<reference evidence="2" key="2">
    <citation type="submission" date="2023-05" db="EMBL/GenBank/DDBJ databases">
        <authorList>
            <consortium name="Lawrence Berkeley National Laboratory"/>
            <person name="Steindorff A."/>
            <person name="Hensen N."/>
            <person name="Bonometti L."/>
            <person name="Westerberg I."/>
            <person name="Brannstrom I.O."/>
            <person name="Guillou S."/>
            <person name="Cros-Aarteil S."/>
            <person name="Calhoun S."/>
            <person name="Haridas S."/>
            <person name="Kuo A."/>
            <person name="Mondo S."/>
            <person name="Pangilinan J."/>
            <person name="Riley R."/>
            <person name="Labutti K."/>
            <person name="Andreopoulos B."/>
            <person name="Lipzen A."/>
            <person name="Chen C."/>
            <person name="Yanf M."/>
            <person name="Daum C."/>
            <person name="Ng V."/>
            <person name="Clum A."/>
            <person name="Ohm R."/>
            <person name="Martin F."/>
            <person name="Silar P."/>
            <person name="Natvig D."/>
            <person name="Lalanne C."/>
            <person name="Gautier V."/>
            <person name="Ament-Velasquez S.L."/>
            <person name="Kruys A."/>
            <person name="Hutchinson M.I."/>
            <person name="Powell A.J."/>
            <person name="Barry K."/>
            <person name="Miller A.N."/>
            <person name="Grigoriev I.V."/>
            <person name="Debuchy R."/>
            <person name="Gladieux P."/>
            <person name="Thoren M.H."/>
            <person name="Johannesson H."/>
        </authorList>
    </citation>
    <scope>NUCLEOTIDE SEQUENCE</scope>
    <source>
        <strain evidence="2">CBS 731.68</strain>
    </source>
</reference>
<proteinExistence type="predicted"/>
<dbReference type="RefSeq" id="XP_062653123.1">
    <property type="nucleotide sequence ID" value="XM_062791874.1"/>
</dbReference>
<keyword evidence="3" id="KW-1185">Reference proteome</keyword>
<dbReference type="AlphaFoldDB" id="A0AAN6Z8V8"/>
<evidence type="ECO:0000313" key="2">
    <source>
        <dbReference type="EMBL" id="KAK4129352.1"/>
    </source>
</evidence>
<dbReference type="GeneID" id="87828643"/>
<feature type="compositionally biased region" description="Acidic residues" evidence="1">
    <location>
        <begin position="202"/>
        <end position="214"/>
    </location>
</feature>